<protein>
    <recommendedName>
        <fullName evidence="4">Small CPxCG-related zinc finger protein</fullName>
    </recommendedName>
</protein>
<dbReference type="OrthoDB" id="252013at2157"/>
<evidence type="ECO:0000313" key="3">
    <source>
        <dbReference type="Proteomes" id="UP000471521"/>
    </source>
</evidence>
<dbReference type="Proteomes" id="UP000471521">
    <property type="component" value="Unassembled WGS sequence"/>
</dbReference>
<dbReference type="RefSeq" id="WP_159526197.1">
    <property type="nucleotide sequence ID" value="NZ_WUUU01000055.1"/>
</dbReference>
<dbReference type="InterPro" id="IPR055991">
    <property type="entry name" value="DUF7569"/>
</dbReference>
<keyword evidence="3" id="KW-1185">Reference proteome</keyword>
<organism evidence="2 3">
    <name type="scientific">Halobacterium bonnevillei</name>
    <dbReference type="NCBI Taxonomy" id="2692200"/>
    <lineage>
        <taxon>Archaea</taxon>
        <taxon>Methanobacteriati</taxon>
        <taxon>Methanobacteriota</taxon>
        <taxon>Stenosarchaea group</taxon>
        <taxon>Halobacteria</taxon>
        <taxon>Halobacteriales</taxon>
        <taxon>Halobacteriaceae</taxon>
        <taxon>Halobacterium</taxon>
    </lineage>
</organism>
<dbReference type="Pfam" id="PF24453">
    <property type="entry name" value="DUF7569"/>
    <property type="match status" value="1"/>
</dbReference>
<sequence length="78" mass="8727">MSDNADTEPCEWCGDAVADPLSRTVRVTVDRSQIDSQRLCPECFANWIDRFEAEMKPEEPDPTPDPTPASDDTDIIVD</sequence>
<dbReference type="EMBL" id="WUUU01000055">
    <property type="protein sequence ID" value="MXR20665.1"/>
    <property type="molecule type" value="Genomic_DNA"/>
</dbReference>
<proteinExistence type="predicted"/>
<dbReference type="AlphaFoldDB" id="A0A6B0SG03"/>
<gene>
    <name evidence="2" type="ORF">GRX66_08605</name>
</gene>
<accession>A0A6B0SG03</accession>
<comment type="caution">
    <text evidence="2">The sequence shown here is derived from an EMBL/GenBank/DDBJ whole genome shotgun (WGS) entry which is preliminary data.</text>
</comment>
<name>A0A6B0SG03_9EURY</name>
<feature type="region of interest" description="Disordered" evidence="1">
    <location>
        <begin position="51"/>
        <end position="78"/>
    </location>
</feature>
<reference evidence="2 3" key="1">
    <citation type="submission" date="2019-12" db="EMBL/GenBank/DDBJ databases">
        <title>Isolation and characterization of three novel carbon monoxide-oxidizing members of Halobacteria from salione crusts and soils.</title>
        <authorList>
            <person name="Myers M.R."/>
            <person name="King G.M."/>
        </authorList>
    </citation>
    <scope>NUCLEOTIDE SEQUENCE [LARGE SCALE GENOMIC DNA]</scope>
    <source>
        <strain evidence="2 3">PCN9</strain>
    </source>
</reference>
<evidence type="ECO:0000313" key="2">
    <source>
        <dbReference type="EMBL" id="MXR20665.1"/>
    </source>
</evidence>
<evidence type="ECO:0000256" key="1">
    <source>
        <dbReference type="SAM" id="MobiDB-lite"/>
    </source>
</evidence>
<evidence type="ECO:0008006" key="4">
    <source>
        <dbReference type="Google" id="ProtNLM"/>
    </source>
</evidence>